<proteinExistence type="predicted"/>
<sequence>MTQTPGADEWMLEAPRVKLPAAALDAFQTAFATRDLTHLPPGIPRWLFLEWLAREGWLLHGSTRPDIQTFEPRTPHDLSSDPFSGRTGVFASSDGLWALMYALRDKTRVKRMLNMALQRRESEGQWSTMRYFLSLAPQGQGNEGQPTDGRVLLTPGNVYVLPPEGFEQMPPYQWPDVGEVREPQWLNPGPVQPALRVPILPADFPLPVHIHHAETIDARCEADPWGFPWLD</sequence>
<dbReference type="EMBL" id="JBHLYR010000055">
    <property type="protein sequence ID" value="MFB9993777.1"/>
    <property type="molecule type" value="Genomic_DNA"/>
</dbReference>
<dbReference type="RefSeq" id="WP_380013279.1">
    <property type="nucleotide sequence ID" value="NZ_JBHLYR010000055.1"/>
</dbReference>
<evidence type="ECO:0000313" key="2">
    <source>
        <dbReference type="Proteomes" id="UP001589733"/>
    </source>
</evidence>
<gene>
    <name evidence="1" type="ORF">ACFFLM_17605</name>
</gene>
<dbReference type="Proteomes" id="UP001589733">
    <property type="component" value="Unassembled WGS sequence"/>
</dbReference>
<keyword evidence="2" id="KW-1185">Reference proteome</keyword>
<reference evidence="1 2" key="1">
    <citation type="submission" date="2024-09" db="EMBL/GenBank/DDBJ databases">
        <authorList>
            <person name="Sun Q."/>
            <person name="Mori K."/>
        </authorList>
    </citation>
    <scope>NUCLEOTIDE SEQUENCE [LARGE SCALE GENOMIC DNA]</scope>
    <source>
        <strain evidence="1 2">JCM 13503</strain>
    </source>
</reference>
<organism evidence="1 2">
    <name type="scientific">Deinococcus oregonensis</name>
    <dbReference type="NCBI Taxonomy" id="1805970"/>
    <lineage>
        <taxon>Bacteria</taxon>
        <taxon>Thermotogati</taxon>
        <taxon>Deinococcota</taxon>
        <taxon>Deinococci</taxon>
        <taxon>Deinococcales</taxon>
        <taxon>Deinococcaceae</taxon>
        <taxon>Deinococcus</taxon>
    </lineage>
</organism>
<accession>A0ABV6B1Y7</accession>
<name>A0ABV6B1Y7_9DEIO</name>
<evidence type="ECO:0000313" key="1">
    <source>
        <dbReference type="EMBL" id="MFB9993777.1"/>
    </source>
</evidence>
<comment type="caution">
    <text evidence="1">The sequence shown here is derived from an EMBL/GenBank/DDBJ whole genome shotgun (WGS) entry which is preliminary data.</text>
</comment>
<protein>
    <submittedName>
        <fullName evidence="1">Uncharacterized protein</fullName>
    </submittedName>
</protein>